<accession>A0ABQ9MET6</accession>
<dbReference type="EMBL" id="JARPOI010000006">
    <property type="protein sequence ID" value="KAJ9178691.1"/>
    <property type="molecule type" value="Genomic_DNA"/>
</dbReference>
<reference evidence="1" key="1">
    <citation type="journal article" date="2023" name="Plant Biotechnol. J.">
        <title>Chromosome-level wild Hevea brasiliensis genome provides new tools for genomic-assisted breeding and valuable loci to elevate rubber yield.</title>
        <authorList>
            <person name="Cheng H."/>
            <person name="Song X."/>
            <person name="Hu Y."/>
            <person name="Wu T."/>
            <person name="Yang Q."/>
            <person name="An Z."/>
            <person name="Feng S."/>
            <person name="Deng Z."/>
            <person name="Wu W."/>
            <person name="Zeng X."/>
            <person name="Tu M."/>
            <person name="Wang X."/>
            <person name="Huang H."/>
        </authorList>
    </citation>
    <scope>NUCLEOTIDE SEQUENCE</scope>
    <source>
        <strain evidence="1">MT/VB/25A 57/8</strain>
    </source>
</reference>
<gene>
    <name evidence="1" type="ORF">P3X46_010555</name>
</gene>
<keyword evidence="2" id="KW-1185">Reference proteome</keyword>
<protein>
    <submittedName>
        <fullName evidence="1">Uncharacterized protein</fullName>
    </submittedName>
</protein>
<comment type="caution">
    <text evidence="1">The sequence shown here is derived from an EMBL/GenBank/DDBJ whole genome shotgun (WGS) entry which is preliminary data.</text>
</comment>
<proteinExistence type="predicted"/>
<evidence type="ECO:0000313" key="1">
    <source>
        <dbReference type="EMBL" id="KAJ9178691.1"/>
    </source>
</evidence>
<organism evidence="1 2">
    <name type="scientific">Hevea brasiliensis</name>
    <name type="common">Para rubber tree</name>
    <name type="synonym">Siphonia brasiliensis</name>
    <dbReference type="NCBI Taxonomy" id="3981"/>
    <lineage>
        <taxon>Eukaryota</taxon>
        <taxon>Viridiplantae</taxon>
        <taxon>Streptophyta</taxon>
        <taxon>Embryophyta</taxon>
        <taxon>Tracheophyta</taxon>
        <taxon>Spermatophyta</taxon>
        <taxon>Magnoliopsida</taxon>
        <taxon>eudicotyledons</taxon>
        <taxon>Gunneridae</taxon>
        <taxon>Pentapetalae</taxon>
        <taxon>rosids</taxon>
        <taxon>fabids</taxon>
        <taxon>Malpighiales</taxon>
        <taxon>Euphorbiaceae</taxon>
        <taxon>Crotonoideae</taxon>
        <taxon>Micrandreae</taxon>
        <taxon>Hevea</taxon>
    </lineage>
</organism>
<dbReference type="Proteomes" id="UP001174677">
    <property type="component" value="Chromosome 6"/>
</dbReference>
<evidence type="ECO:0000313" key="2">
    <source>
        <dbReference type="Proteomes" id="UP001174677"/>
    </source>
</evidence>
<name>A0ABQ9MET6_HEVBR</name>
<sequence length="101" mass="11126">MEMQMQKEWVNGNCNYCNNFHHREGEEPQYPPTISCNGDGDPHNNNSFLISSTNVYPFPFSSLSTTTTTTTMASPGCLGFIQSPVSRLDTLAGVAIKYGVE</sequence>